<dbReference type="Proteomes" id="UP000254425">
    <property type="component" value="Chromosome"/>
</dbReference>
<evidence type="ECO:0000256" key="1">
    <source>
        <dbReference type="SAM" id="MobiDB-lite"/>
    </source>
</evidence>
<protein>
    <recommendedName>
        <fullName evidence="2">DUF1023 domain-containing protein</fullName>
    </recommendedName>
</protein>
<reference evidence="3 4" key="1">
    <citation type="submission" date="2018-07" db="EMBL/GenBank/DDBJ databases">
        <title>Draft genome of the type strain Streptomyces armeniacus ATCC 15676.</title>
        <authorList>
            <person name="Labana P."/>
            <person name="Gosse J.T."/>
            <person name="Boddy C.N."/>
        </authorList>
    </citation>
    <scope>NUCLEOTIDE SEQUENCE [LARGE SCALE GENOMIC DNA]</scope>
    <source>
        <strain evidence="3 4">ATCC 15676</strain>
    </source>
</reference>
<keyword evidence="4" id="KW-1185">Reference proteome</keyword>
<evidence type="ECO:0000259" key="2">
    <source>
        <dbReference type="Pfam" id="PF06259"/>
    </source>
</evidence>
<dbReference type="KEGG" id="sarm:DVA86_19670"/>
<accession>A0A345XSC0</accession>
<evidence type="ECO:0000313" key="4">
    <source>
        <dbReference type="Proteomes" id="UP000254425"/>
    </source>
</evidence>
<dbReference type="Pfam" id="PF06259">
    <property type="entry name" value="Abhydrolase_8"/>
    <property type="match status" value="1"/>
</dbReference>
<name>A0A345XSC0_9ACTN</name>
<feature type="region of interest" description="Disordered" evidence="1">
    <location>
        <begin position="112"/>
        <end position="156"/>
    </location>
</feature>
<evidence type="ECO:0000313" key="3">
    <source>
        <dbReference type="EMBL" id="AXK34536.1"/>
    </source>
</evidence>
<proteinExistence type="predicted"/>
<gene>
    <name evidence="3" type="ORF">DVA86_19670</name>
</gene>
<dbReference type="AlphaFoldDB" id="A0A345XSC0"/>
<dbReference type="InterPro" id="IPR010427">
    <property type="entry name" value="DUF1023"/>
</dbReference>
<dbReference type="EMBL" id="CP031320">
    <property type="protein sequence ID" value="AXK34536.1"/>
    <property type="molecule type" value="Genomic_DNA"/>
</dbReference>
<sequence>MAVNFATLKSLKPDEFESAADGYKKASDMASSAKDRVEQEYAAKMQAALEGEAVEAAAEQLRKLGKNFHYVQVECGLASTALNGLAFDFRAAKKKLDAALADVSAEKFTTNPDGSVTYPAAGEKVDGRTPEGGTVTGRAANGHTGNPIDPGGDADDAASAIEDQAARFDPNPNRGRAQGYANRIAQAVKEATDADEKWAPKLRRLKADDDLDVSHGDWVDANKDMQGVRKGAEAYLDKIEAPPKGGTPKENADWWQGLSAEDQDAYISMHPASVGAMDGVPAEVRDEANRTVLAEKRAAYQTELNALPSAPKGPWRYLTRDPFRERRGELEEALKGMDAIQKRFDRTGRKGLPEAYLLGFDPKGAANGRIILASGNPDTADHTATYVPGTYTDIKTIGKDIERTDNLWQESTQHAPNQSTSTIMWFDYDAPDNPVTESPSRKYADEGGPVLRQFLDGNEVAHHGATGHPSHTTVIGHSYGSVVVADAAIGKLGGDPLADDIIAAGSPGMRVKNPEGLGVDRDHMWAAEADGPADWATRHFGRFVHGGGVPPLVPSDSTFGANQLDSDAAGHGGYWDPESRILSSQAAIIAGRYERAELQ</sequence>
<organism evidence="3 4">
    <name type="scientific">Streptomyces armeniacus</name>
    <dbReference type="NCBI Taxonomy" id="83291"/>
    <lineage>
        <taxon>Bacteria</taxon>
        <taxon>Bacillati</taxon>
        <taxon>Actinomycetota</taxon>
        <taxon>Actinomycetes</taxon>
        <taxon>Kitasatosporales</taxon>
        <taxon>Streptomycetaceae</taxon>
        <taxon>Streptomyces</taxon>
    </lineage>
</organism>
<feature type="domain" description="DUF1023" evidence="2">
    <location>
        <begin position="365"/>
        <end position="536"/>
    </location>
</feature>